<dbReference type="SUPFAM" id="SSF48264">
    <property type="entry name" value="Cytochrome P450"/>
    <property type="match status" value="1"/>
</dbReference>
<dbReference type="EMBL" id="BAAANT010000084">
    <property type="protein sequence ID" value="GAA1501091.1"/>
    <property type="molecule type" value="Genomic_DNA"/>
</dbReference>
<dbReference type="InterPro" id="IPR017972">
    <property type="entry name" value="Cyt_P450_CS"/>
</dbReference>
<organism evidence="4 5">
    <name type="scientific">Kitasatospora kazusensis</name>
    <dbReference type="NCBI Taxonomy" id="407974"/>
    <lineage>
        <taxon>Bacteria</taxon>
        <taxon>Bacillati</taxon>
        <taxon>Actinomycetota</taxon>
        <taxon>Actinomycetes</taxon>
        <taxon>Kitasatosporales</taxon>
        <taxon>Streptomycetaceae</taxon>
        <taxon>Kitasatospora</taxon>
    </lineage>
</organism>
<dbReference type="RefSeq" id="WP_344469746.1">
    <property type="nucleotide sequence ID" value="NZ_BAAANT010000084.1"/>
</dbReference>
<keyword evidence="2" id="KW-0349">Heme</keyword>
<feature type="region of interest" description="Disordered" evidence="3">
    <location>
        <begin position="1"/>
        <end position="20"/>
    </location>
</feature>
<accession>A0ABP4KCC6</accession>
<keyword evidence="2" id="KW-0503">Monooxygenase</keyword>
<feature type="region of interest" description="Disordered" evidence="3">
    <location>
        <begin position="396"/>
        <end position="458"/>
    </location>
</feature>
<dbReference type="InterPro" id="IPR002397">
    <property type="entry name" value="Cyt_P450_B"/>
</dbReference>
<comment type="caution">
    <text evidence="4">The sequence shown here is derived from an EMBL/GenBank/DDBJ whole genome shotgun (WGS) entry which is preliminary data.</text>
</comment>
<proteinExistence type="inferred from homology"/>
<evidence type="ECO:0000313" key="5">
    <source>
        <dbReference type="Proteomes" id="UP001422759"/>
    </source>
</evidence>
<dbReference type="Proteomes" id="UP001422759">
    <property type="component" value="Unassembled WGS sequence"/>
</dbReference>
<dbReference type="PANTHER" id="PTHR46696">
    <property type="entry name" value="P450, PUTATIVE (EUROFUNG)-RELATED"/>
    <property type="match status" value="1"/>
</dbReference>
<feature type="compositionally biased region" description="Polar residues" evidence="3">
    <location>
        <begin position="1"/>
        <end position="10"/>
    </location>
</feature>
<dbReference type="InterPro" id="IPR036396">
    <property type="entry name" value="Cyt_P450_sf"/>
</dbReference>
<gene>
    <name evidence="4" type="ORF">GCM10009760_63660</name>
</gene>
<keyword evidence="2" id="KW-0560">Oxidoreductase</keyword>
<reference evidence="5" key="1">
    <citation type="journal article" date="2019" name="Int. J. Syst. Evol. Microbiol.">
        <title>The Global Catalogue of Microorganisms (GCM) 10K type strain sequencing project: providing services to taxonomists for standard genome sequencing and annotation.</title>
        <authorList>
            <consortium name="The Broad Institute Genomics Platform"/>
            <consortium name="The Broad Institute Genome Sequencing Center for Infectious Disease"/>
            <person name="Wu L."/>
            <person name="Ma J."/>
        </authorList>
    </citation>
    <scope>NUCLEOTIDE SEQUENCE [LARGE SCALE GENOMIC DNA]</scope>
    <source>
        <strain evidence="5">JCM 14560</strain>
    </source>
</reference>
<keyword evidence="2" id="KW-0479">Metal-binding</keyword>
<dbReference type="Pfam" id="PF00067">
    <property type="entry name" value="p450"/>
    <property type="match status" value="1"/>
</dbReference>
<dbReference type="InterPro" id="IPR001128">
    <property type="entry name" value="Cyt_P450"/>
</dbReference>
<dbReference type="CDD" id="cd20623">
    <property type="entry name" value="CYP_unk"/>
    <property type="match status" value="1"/>
</dbReference>
<dbReference type="PANTHER" id="PTHR46696:SF1">
    <property type="entry name" value="CYTOCHROME P450 YJIB-RELATED"/>
    <property type="match status" value="1"/>
</dbReference>
<evidence type="ECO:0000256" key="1">
    <source>
        <dbReference type="ARBA" id="ARBA00010617"/>
    </source>
</evidence>
<evidence type="ECO:0000256" key="2">
    <source>
        <dbReference type="RuleBase" id="RU000461"/>
    </source>
</evidence>
<dbReference type="Gene3D" id="1.10.630.10">
    <property type="entry name" value="Cytochrome P450"/>
    <property type="match status" value="1"/>
</dbReference>
<keyword evidence="2" id="KW-0408">Iron</keyword>
<dbReference type="PRINTS" id="PR00359">
    <property type="entry name" value="BP450"/>
</dbReference>
<dbReference type="PROSITE" id="PS00086">
    <property type="entry name" value="CYTOCHROME_P450"/>
    <property type="match status" value="1"/>
</dbReference>
<protein>
    <submittedName>
        <fullName evidence="4">Cytochrome P450</fullName>
    </submittedName>
</protein>
<evidence type="ECO:0000313" key="4">
    <source>
        <dbReference type="EMBL" id="GAA1501091.1"/>
    </source>
</evidence>
<name>A0ABP4KCC6_9ACTN</name>
<keyword evidence="5" id="KW-1185">Reference proteome</keyword>
<comment type="similarity">
    <text evidence="1 2">Belongs to the cytochrome P450 family.</text>
</comment>
<sequence length="472" mass="50738">MTTTSDQASSPAVMPPPGCPAHVPGAAATRLYGPDFGADSKLLYERLRDQHGPVAPVIVPGETPAWLVLGYQEIRKVLTTPSKFASNPRNWGAVQDGQVGADHPLAPLAMYQPMCNFEDGTAHLRLRSAVRDSLEGLELRGVRRYVERYSRRLIERFGSSGRADLVSQFAEQLPMLVLTQLVGMPEEEGPRLVEACRDLMKGTATAVTSNEYVLNALTALVAQKKAQPGKDLASTLLAHESGLTDQEVVEHLRLILVGANETTSNLITDMLEVVLTEPRSAAQLRGGQMTLFEALDQVLWNTPPLAVLPARYALHDTELGDQMIRSGDMVLLGLAAGNADPAIRPDLSTSMAGNRAHLAFGAGPHGCPGGDIGRSIAETGIDELLRILPDMSLADEAAPRPRTPTWTSSHLEKLPVRFTAPKPASQAAREELPSTAPDDADAPAPGPGPLPEPVPYSSSWWGRLIGAFRRDH</sequence>
<evidence type="ECO:0000256" key="3">
    <source>
        <dbReference type="SAM" id="MobiDB-lite"/>
    </source>
</evidence>
<feature type="compositionally biased region" description="Pro residues" evidence="3">
    <location>
        <begin position="444"/>
        <end position="454"/>
    </location>
</feature>